<keyword evidence="1" id="KW-0067">ATP-binding</keyword>
<proteinExistence type="predicted"/>
<protein>
    <submittedName>
        <fullName evidence="1">ABC transporter ATP-binding protein</fullName>
    </submittedName>
</protein>
<gene>
    <name evidence="1" type="ORF">JYE49_11330</name>
</gene>
<organism evidence="1 2">
    <name type="scientific">Aristaeella hokkaidonensis</name>
    <dbReference type="NCBI Taxonomy" id="3046382"/>
    <lineage>
        <taxon>Bacteria</taxon>
        <taxon>Bacillati</taxon>
        <taxon>Bacillota</taxon>
        <taxon>Clostridia</taxon>
        <taxon>Eubacteriales</taxon>
        <taxon>Aristaeellaceae</taxon>
        <taxon>Aristaeella</taxon>
    </lineage>
</organism>
<reference evidence="1" key="1">
    <citation type="submission" date="2021-01" db="EMBL/GenBank/DDBJ databases">
        <title>Complete genome sequence of Clostridiales bacterium R-7.</title>
        <authorList>
            <person name="Mahoney-Kurpe S.C."/>
            <person name="Palevich N."/>
            <person name="Koike S."/>
            <person name="Moon C.D."/>
            <person name="Attwood G.T."/>
        </authorList>
    </citation>
    <scope>NUCLEOTIDE SEQUENCE</scope>
    <source>
        <strain evidence="1">R-7</strain>
    </source>
</reference>
<evidence type="ECO:0000313" key="1">
    <source>
        <dbReference type="EMBL" id="QUC66448.1"/>
    </source>
</evidence>
<dbReference type="Proteomes" id="UP000682782">
    <property type="component" value="Chromosome"/>
</dbReference>
<name>A0AC61MXL7_9FIRM</name>
<dbReference type="EMBL" id="CP068393">
    <property type="protein sequence ID" value="QUC66448.1"/>
    <property type="molecule type" value="Genomic_DNA"/>
</dbReference>
<evidence type="ECO:0000313" key="2">
    <source>
        <dbReference type="Proteomes" id="UP000682782"/>
    </source>
</evidence>
<sequence length="606" mass="68434">MKLKNRIAITRRGYRMLGKYCPGLIRGKVIIAVLEALAPLVTVWFSARIINEIEGNRDTGTLILLVLLAVGINFAFSLIRNAMSRVVSEKESKMWNSFTKIFSDKQMNMRYADLEDQEIQKQRQKVQENLFMFGNGLGQLVWDTPSLVKVIVGIAASVALTASLFTAGTGNILLDSRLWIIAAAGLMILSGLINSRLRKKEDEFFKRWTDGTVWFNRAFMFYGHALYAETTRAKDVRLYRQDRIADREMRKMNEMNLNDRETGRMSACEGGMELIRGICNALCYLYVVAKASLGAFAVGSVVQYVGALMELVKSFSDLFFILSENRVYTGHLEKLFEYLDLPDAKHQGGLPVSGTEHTIEFRNVFFRYPGSETDVLQNVNFTLRAGRKQALVGANGAGKTTFVKLLCRLYDPTEGQILLDGRDIREYDYDDYMKLFSFVFQDFKLFAFSLGENIAAGENYDAAKAEECIRKAALYDRYREMPDGLETCLYRDLSEKGVEISGGEAQKIALARALYKGSPVIVLDEPTAALDPIAEAQVYAGFSSMVEDRTAVYISHRLSSCQFCDEITVFDKGRIVQQGTHAELLENPAGKYRELWDAQAQYYIEQ</sequence>
<accession>A0AC61MXL7</accession>
<keyword evidence="2" id="KW-1185">Reference proteome</keyword>
<keyword evidence="1" id="KW-0547">Nucleotide-binding</keyword>